<dbReference type="EMBL" id="UGOW01000001">
    <property type="protein sequence ID" value="STY16753.1"/>
    <property type="molecule type" value="Genomic_DNA"/>
</dbReference>
<sequence>MTVKLRHPERSEGSPSASTVPPLRRSLITFEMTVKLRHPERSEGSPSASTVPR</sequence>
<gene>
    <name evidence="2" type="ORF">NCTC12376_00545</name>
</gene>
<protein>
    <submittedName>
        <fullName evidence="2">Uncharacterized protein</fullName>
    </submittedName>
</protein>
<organism evidence="2 3">
    <name type="scientific">Legionella quateirensis</name>
    <dbReference type="NCBI Taxonomy" id="45072"/>
    <lineage>
        <taxon>Bacteria</taxon>
        <taxon>Pseudomonadati</taxon>
        <taxon>Pseudomonadota</taxon>
        <taxon>Gammaproteobacteria</taxon>
        <taxon>Legionellales</taxon>
        <taxon>Legionellaceae</taxon>
        <taxon>Legionella</taxon>
    </lineage>
</organism>
<dbReference type="AlphaFoldDB" id="A0A378KQ87"/>
<feature type="region of interest" description="Disordered" evidence="1">
    <location>
        <begin position="1"/>
        <end position="24"/>
    </location>
</feature>
<evidence type="ECO:0000256" key="1">
    <source>
        <dbReference type="SAM" id="MobiDB-lite"/>
    </source>
</evidence>
<feature type="compositionally biased region" description="Basic and acidic residues" evidence="1">
    <location>
        <begin position="1"/>
        <end position="12"/>
    </location>
</feature>
<reference evidence="2 3" key="1">
    <citation type="submission" date="2018-06" db="EMBL/GenBank/DDBJ databases">
        <authorList>
            <consortium name="Pathogen Informatics"/>
            <person name="Doyle S."/>
        </authorList>
    </citation>
    <scope>NUCLEOTIDE SEQUENCE [LARGE SCALE GENOMIC DNA]</scope>
    <source>
        <strain evidence="2 3">NCTC12376</strain>
    </source>
</reference>
<name>A0A378KQ87_9GAMM</name>
<evidence type="ECO:0000313" key="2">
    <source>
        <dbReference type="EMBL" id="STY16753.1"/>
    </source>
</evidence>
<accession>A0A378KQ87</accession>
<evidence type="ECO:0000313" key="3">
    <source>
        <dbReference type="Proteomes" id="UP000254230"/>
    </source>
</evidence>
<proteinExistence type="predicted"/>
<dbReference type="Proteomes" id="UP000254230">
    <property type="component" value="Unassembled WGS sequence"/>
</dbReference>